<accession>A0A0G3IBC3</accession>
<dbReference type="Proteomes" id="UP000035050">
    <property type="component" value="Chromosome"/>
</dbReference>
<dbReference type="AlphaFoldDB" id="A0A0G3IBC3"/>
<sequence length="108" mass="11852">MQESLQLLLITSRVRRTQVSVARGEPLRKALDVQLRVAAERVTPGFADFVTEHIGIKGTFVGGVIDTVLYLVAQTLVLSGRCPRFPPLPYEEARRPLPVDAIAQGISN</sequence>
<evidence type="ECO:0000313" key="2">
    <source>
        <dbReference type="Proteomes" id="UP000035050"/>
    </source>
</evidence>
<reference evidence="1" key="1">
    <citation type="submission" date="2016-06" db="EMBL/GenBank/DDBJ databases">
        <title>Pandoraea oxalativorans DSM 23570 Genome Sequencing.</title>
        <authorList>
            <person name="Ee R."/>
            <person name="Lim Y.-L."/>
            <person name="Yong D."/>
            <person name="Yin W.-F."/>
            <person name="Chan K.-G."/>
        </authorList>
    </citation>
    <scope>NUCLEOTIDE SEQUENCE</scope>
    <source>
        <strain evidence="1">DSM 23570</strain>
    </source>
</reference>
<organism evidence="1 2">
    <name type="scientific">Pandoraea oxalativorans</name>
    <dbReference type="NCBI Taxonomy" id="573737"/>
    <lineage>
        <taxon>Bacteria</taxon>
        <taxon>Pseudomonadati</taxon>
        <taxon>Pseudomonadota</taxon>
        <taxon>Betaproteobacteria</taxon>
        <taxon>Burkholderiales</taxon>
        <taxon>Burkholderiaceae</taxon>
        <taxon>Pandoraea</taxon>
    </lineage>
</organism>
<dbReference type="EMBL" id="CP011253">
    <property type="protein sequence ID" value="AKK23906.2"/>
    <property type="molecule type" value="Genomic_DNA"/>
</dbReference>
<evidence type="ECO:0000313" key="1">
    <source>
        <dbReference type="EMBL" id="AKK23906.2"/>
    </source>
</evidence>
<keyword evidence="2" id="KW-1185">Reference proteome</keyword>
<protein>
    <submittedName>
        <fullName evidence="1">Uncharacterized protein</fullName>
    </submittedName>
</protein>
<dbReference type="OrthoDB" id="9769590at2"/>
<proteinExistence type="predicted"/>
<name>A0A0G3IBC3_9BURK</name>
<dbReference type="RefSeq" id="WP_157122592.1">
    <property type="nucleotide sequence ID" value="NZ_CP011253.3"/>
</dbReference>
<dbReference type="KEGG" id="pox:MB84_25640"/>
<gene>
    <name evidence="1" type="ORF">MB84_25640</name>
</gene>